<keyword evidence="2" id="KW-1185">Reference proteome</keyword>
<dbReference type="EMBL" id="JBBNAF010000002">
    <property type="protein sequence ID" value="KAK9162062.1"/>
    <property type="molecule type" value="Genomic_DNA"/>
</dbReference>
<reference evidence="1 2" key="1">
    <citation type="submission" date="2024-01" db="EMBL/GenBank/DDBJ databases">
        <title>Genome assemblies of Stephania.</title>
        <authorList>
            <person name="Yang L."/>
        </authorList>
    </citation>
    <scope>NUCLEOTIDE SEQUENCE [LARGE SCALE GENOMIC DNA]</scope>
    <source>
        <strain evidence="1">YNDBR</strain>
        <tissue evidence="1">Leaf</tissue>
    </source>
</reference>
<comment type="caution">
    <text evidence="1">The sequence shown here is derived from an EMBL/GenBank/DDBJ whole genome shotgun (WGS) entry which is preliminary data.</text>
</comment>
<protein>
    <submittedName>
        <fullName evidence="1">Uncharacterized protein</fullName>
    </submittedName>
</protein>
<organism evidence="1 2">
    <name type="scientific">Stephania yunnanensis</name>
    <dbReference type="NCBI Taxonomy" id="152371"/>
    <lineage>
        <taxon>Eukaryota</taxon>
        <taxon>Viridiplantae</taxon>
        <taxon>Streptophyta</taxon>
        <taxon>Embryophyta</taxon>
        <taxon>Tracheophyta</taxon>
        <taxon>Spermatophyta</taxon>
        <taxon>Magnoliopsida</taxon>
        <taxon>Ranunculales</taxon>
        <taxon>Menispermaceae</taxon>
        <taxon>Menispermoideae</taxon>
        <taxon>Cissampelideae</taxon>
        <taxon>Stephania</taxon>
    </lineage>
</organism>
<sequence length="118" mass="13707">MKCCPCLLESLEVNLQSDCLKDQEFPSYLERLEGNLQSDCLKDEDISCYWKSGLRKGLQNQLVSYWKDQHSRGWSITNQAFSLVFDCRTSLRSLIVVDILRILGPQISCKKRQRTRTS</sequence>
<dbReference type="AlphaFoldDB" id="A0AAP0L203"/>
<evidence type="ECO:0000313" key="1">
    <source>
        <dbReference type="EMBL" id="KAK9162062.1"/>
    </source>
</evidence>
<evidence type="ECO:0000313" key="2">
    <source>
        <dbReference type="Proteomes" id="UP001420932"/>
    </source>
</evidence>
<dbReference type="Proteomes" id="UP001420932">
    <property type="component" value="Unassembled WGS sequence"/>
</dbReference>
<gene>
    <name evidence="1" type="ORF">Syun_002964</name>
</gene>
<name>A0AAP0L203_9MAGN</name>
<proteinExistence type="predicted"/>
<accession>A0AAP0L203</accession>